<keyword evidence="2" id="KW-1185">Reference proteome</keyword>
<evidence type="ECO:0000313" key="1">
    <source>
        <dbReference type="EMBL" id="MCI78767.1"/>
    </source>
</evidence>
<dbReference type="EMBL" id="LXQA010958656">
    <property type="protein sequence ID" value="MCI78767.1"/>
    <property type="molecule type" value="Genomic_DNA"/>
</dbReference>
<dbReference type="AlphaFoldDB" id="A0A392USF5"/>
<dbReference type="Proteomes" id="UP000265520">
    <property type="component" value="Unassembled WGS sequence"/>
</dbReference>
<evidence type="ECO:0000313" key="2">
    <source>
        <dbReference type="Proteomes" id="UP000265520"/>
    </source>
</evidence>
<accession>A0A392USF5</accession>
<name>A0A392USF5_9FABA</name>
<reference evidence="1 2" key="1">
    <citation type="journal article" date="2018" name="Front. Plant Sci.">
        <title>Red Clover (Trifolium pratense) and Zigzag Clover (T. medium) - A Picture of Genomic Similarities and Differences.</title>
        <authorList>
            <person name="Dluhosova J."/>
            <person name="Istvanek J."/>
            <person name="Nedelnik J."/>
            <person name="Repkova J."/>
        </authorList>
    </citation>
    <scope>NUCLEOTIDE SEQUENCE [LARGE SCALE GENOMIC DNA]</scope>
    <source>
        <strain evidence="2">cv. 10/8</strain>
        <tissue evidence="1">Leaf</tissue>
    </source>
</reference>
<comment type="caution">
    <text evidence="1">The sequence shown here is derived from an EMBL/GenBank/DDBJ whole genome shotgun (WGS) entry which is preliminary data.</text>
</comment>
<proteinExistence type="predicted"/>
<gene>
    <name evidence="1" type="ORF">A2U01_0100038</name>
</gene>
<protein>
    <submittedName>
        <fullName evidence="1">Uncharacterized protein</fullName>
    </submittedName>
</protein>
<organism evidence="1 2">
    <name type="scientific">Trifolium medium</name>
    <dbReference type="NCBI Taxonomy" id="97028"/>
    <lineage>
        <taxon>Eukaryota</taxon>
        <taxon>Viridiplantae</taxon>
        <taxon>Streptophyta</taxon>
        <taxon>Embryophyta</taxon>
        <taxon>Tracheophyta</taxon>
        <taxon>Spermatophyta</taxon>
        <taxon>Magnoliopsida</taxon>
        <taxon>eudicotyledons</taxon>
        <taxon>Gunneridae</taxon>
        <taxon>Pentapetalae</taxon>
        <taxon>rosids</taxon>
        <taxon>fabids</taxon>
        <taxon>Fabales</taxon>
        <taxon>Fabaceae</taxon>
        <taxon>Papilionoideae</taxon>
        <taxon>50 kb inversion clade</taxon>
        <taxon>NPAAA clade</taxon>
        <taxon>Hologalegina</taxon>
        <taxon>IRL clade</taxon>
        <taxon>Trifolieae</taxon>
        <taxon>Trifolium</taxon>
    </lineage>
</organism>
<sequence>HAKPLGIKLDGRIEDLELIHDVVESETHPIEDVLPEDSDLFNKFSTGGQAMSSLRLILNRSH</sequence>
<feature type="non-terminal residue" evidence="1">
    <location>
        <position position="1"/>
    </location>
</feature>